<reference evidence="2 3" key="2">
    <citation type="submission" date="2024-09" db="EMBL/GenBank/DDBJ databases">
        <title>Draft genome sequence of Candidatus Magnetaquicoccaceae bacterium FCR-1.</title>
        <authorList>
            <person name="Shimoshige H."/>
            <person name="Shimamura S."/>
            <person name="Taoka A."/>
            <person name="Kobayashi H."/>
            <person name="Maekawa T."/>
        </authorList>
    </citation>
    <scope>NUCLEOTIDE SEQUENCE [LARGE SCALE GENOMIC DNA]</scope>
    <source>
        <strain evidence="2 3">FCR-1</strain>
    </source>
</reference>
<keyword evidence="3" id="KW-1185">Reference proteome</keyword>
<accession>A0ABQ0C7U0</accession>
<dbReference type="Proteomes" id="UP001628193">
    <property type="component" value="Unassembled WGS sequence"/>
</dbReference>
<feature type="region of interest" description="Disordered" evidence="1">
    <location>
        <begin position="172"/>
        <end position="191"/>
    </location>
</feature>
<evidence type="ECO:0000313" key="3">
    <source>
        <dbReference type="Proteomes" id="UP001628193"/>
    </source>
</evidence>
<sequence>MRLPRRVEWNRPSSPEPSVLWPVRSFDPETVLSVNPQIVQRIADRLQARDKRFVSRNEFFKVIGAALARTLGVSLNDPVSVLSSALQSHCGDAFRVVQGGRTLYVAINLPDEAFLLDKARRLTTFTPAQLALNLPMPKARVAPALTRLLESGEILCIGLKSDFTPILRLSGSRKPSDSIAVSTSQPPDEQTALSQLPNDETALHQAFLEIGQGRNFVAIHRLRAHLGWERQRFDQTVLRLQSAERILLNMGDPTRLTRSELEGTYMDRNGMRYLTLNWLESRP</sequence>
<gene>
    <name evidence="2" type="ORF">SIID45300_01270</name>
</gene>
<feature type="compositionally biased region" description="Polar residues" evidence="1">
    <location>
        <begin position="179"/>
        <end position="191"/>
    </location>
</feature>
<dbReference type="EMBL" id="BAAFGK010000004">
    <property type="protein sequence ID" value="GAB0056952.1"/>
    <property type="molecule type" value="Genomic_DNA"/>
</dbReference>
<comment type="caution">
    <text evidence="2">The sequence shown here is derived from an EMBL/GenBank/DDBJ whole genome shotgun (WGS) entry which is preliminary data.</text>
</comment>
<reference evidence="2 3" key="1">
    <citation type="submission" date="2024-05" db="EMBL/GenBank/DDBJ databases">
        <authorList>
            <consortium name="Candidatus Magnetaquicoccaceae bacterium FCR-1 genome sequencing consortium"/>
            <person name="Shimoshige H."/>
            <person name="Shimamura S."/>
            <person name="Taoka A."/>
            <person name="Kobayashi H."/>
            <person name="Maekawa T."/>
        </authorList>
    </citation>
    <scope>NUCLEOTIDE SEQUENCE [LARGE SCALE GENOMIC DNA]</scope>
    <source>
        <strain evidence="2 3">FCR-1</strain>
    </source>
</reference>
<evidence type="ECO:0000313" key="2">
    <source>
        <dbReference type="EMBL" id="GAB0056952.1"/>
    </source>
</evidence>
<name>A0ABQ0C7U0_9PROT</name>
<protein>
    <submittedName>
        <fullName evidence="2">Uncharacterized protein</fullName>
    </submittedName>
</protein>
<proteinExistence type="predicted"/>
<organism evidence="2 3">
    <name type="scientific">Candidatus Magnetaquiglobus chichijimensis</name>
    <dbReference type="NCBI Taxonomy" id="3141448"/>
    <lineage>
        <taxon>Bacteria</taxon>
        <taxon>Pseudomonadati</taxon>
        <taxon>Pseudomonadota</taxon>
        <taxon>Magnetococcia</taxon>
        <taxon>Magnetococcales</taxon>
        <taxon>Candidatus Magnetaquicoccaceae</taxon>
        <taxon>Candidatus Magnetaquiglobus</taxon>
    </lineage>
</organism>
<evidence type="ECO:0000256" key="1">
    <source>
        <dbReference type="SAM" id="MobiDB-lite"/>
    </source>
</evidence>